<name>A0A1Z5JT82_FISSO</name>
<proteinExistence type="inferred from homology"/>
<feature type="region of interest" description="Disordered" evidence="4">
    <location>
        <begin position="247"/>
        <end position="371"/>
    </location>
</feature>
<feature type="compositionally biased region" description="Basic and acidic residues" evidence="4">
    <location>
        <begin position="247"/>
        <end position="256"/>
    </location>
</feature>
<dbReference type="InterPro" id="IPR029190">
    <property type="entry name" value="Rrp14/SURF6_C"/>
</dbReference>
<feature type="compositionally biased region" description="Basic residues" evidence="4">
    <location>
        <begin position="280"/>
        <end position="299"/>
    </location>
</feature>
<dbReference type="PANTHER" id="PTHR14369">
    <property type="entry name" value="SURFEIT LOCUS PROTEIN 6"/>
    <property type="match status" value="1"/>
</dbReference>
<keyword evidence="3" id="KW-0539">Nucleus</keyword>
<sequence>MGISSRQMLSELKEHNDFFDMIVDMIPSKLYIAGQSGDDFNPKNPYYRGVTESSKDARKSAAKAGKRRKLDPEQVETTTRKKEQLESVKFVARDDEEDAEEPEDSRSPEPVVSPHQSRIEALRAKLQAKLASQQGQRPSNPDQVSKRAARRAEKQKRQEEAAKRKKASTSKVDTRDNKTNYRMGSAVDPAEDLAKLDFGRLAGLNTTETSNYLAANKALGNLSKTKNLKKMLADAEAKQQKLEQLKKGTEEEKAKAMEMQWSDTLKEADGQRVKSDPSKIKKVLKRKAAKKAKSQKAWKTRLEQVKEKKDERQTIRNHNLDARKKGGAIGANLSKKKIVKDGDQDSGKRLSRAGFEGKKRDFLNSPKKKGQ</sequence>
<dbReference type="InterPro" id="IPR007019">
    <property type="entry name" value="SURF6"/>
</dbReference>
<reference evidence="7 8" key="1">
    <citation type="journal article" date="2015" name="Plant Cell">
        <title>Oil accumulation by the oleaginous diatom Fistulifera solaris as revealed by the genome and transcriptome.</title>
        <authorList>
            <person name="Tanaka T."/>
            <person name="Maeda Y."/>
            <person name="Veluchamy A."/>
            <person name="Tanaka M."/>
            <person name="Abida H."/>
            <person name="Marechal E."/>
            <person name="Bowler C."/>
            <person name="Muto M."/>
            <person name="Sunaga Y."/>
            <person name="Tanaka M."/>
            <person name="Yoshino T."/>
            <person name="Taniguchi T."/>
            <person name="Fukuda Y."/>
            <person name="Nemoto M."/>
            <person name="Matsumoto M."/>
            <person name="Wong P.S."/>
            <person name="Aburatani S."/>
            <person name="Fujibuchi W."/>
        </authorList>
    </citation>
    <scope>NUCLEOTIDE SEQUENCE [LARGE SCALE GENOMIC DNA]</scope>
    <source>
        <strain evidence="7 8">JPCC DA0580</strain>
    </source>
</reference>
<evidence type="ECO:0000259" key="6">
    <source>
        <dbReference type="Pfam" id="PF15459"/>
    </source>
</evidence>
<comment type="subcellular location">
    <subcellularLocation>
        <location evidence="1">Nucleus</location>
    </subcellularLocation>
</comment>
<feature type="compositionally biased region" description="Acidic residues" evidence="4">
    <location>
        <begin position="94"/>
        <end position="103"/>
    </location>
</feature>
<feature type="compositionally biased region" description="Polar residues" evidence="4">
    <location>
        <begin position="130"/>
        <end position="143"/>
    </location>
</feature>
<feature type="compositionally biased region" description="Basic residues" evidence="4">
    <location>
        <begin position="60"/>
        <end position="69"/>
    </location>
</feature>
<dbReference type="PANTHER" id="PTHR14369:SF0">
    <property type="entry name" value="SURFEIT LOCUS PROTEIN 6"/>
    <property type="match status" value="1"/>
</dbReference>
<dbReference type="Pfam" id="PF15459">
    <property type="entry name" value="RRP14"/>
    <property type="match status" value="1"/>
</dbReference>
<dbReference type="GO" id="GO:0003677">
    <property type="term" value="F:DNA binding"/>
    <property type="evidence" value="ECO:0007669"/>
    <property type="project" value="TreeGrafter"/>
</dbReference>
<evidence type="ECO:0000256" key="4">
    <source>
        <dbReference type="SAM" id="MobiDB-lite"/>
    </source>
</evidence>
<comment type="caution">
    <text evidence="7">The sequence shown here is derived from an EMBL/GenBank/DDBJ whole genome shotgun (WGS) entry which is preliminary data.</text>
</comment>
<accession>A0A1Z5JT82</accession>
<evidence type="ECO:0000259" key="5">
    <source>
        <dbReference type="Pfam" id="PF04935"/>
    </source>
</evidence>
<feature type="compositionally biased region" description="Basic and acidic residues" evidence="4">
    <location>
        <begin position="264"/>
        <end position="279"/>
    </location>
</feature>
<dbReference type="Proteomes" id="UP000198406">
    <property type="component" value="Unassembled WGS sequence"/>
</dbReference>
<keyword evidence="8" id="KW-1185">Reference proteome</keyword>
<feature type="domain" description="Ribosomal RNA-processing protein 14 N-terminal" evidence="6">
    <location>
        <begin position="12"/>
        <end position="73"/>
    </location>
</feature>
<dbReference type="AlphaFoldDB" id="A0A1Z5JT82"/>
<dbReference type="GO" id="GO:0005730">
    <property type="term" value="C:nucleolus"/>
    <property type="evidence" value="ECO:0007669"/>
    <property type="project" value="TreeGrafter"/>
</dbReference>
<protein>
    <recommendedName>
        <fullName evidence="9">Ribosomal RNA-processing protein 14/surfeit locus protein 6 C-terminal domain-containing protein</fullName>
    </recommendedName>
</protein>
<dbReference type="GO" id="GO:0042273">
    <property type="term" value="P:ribosomal large subunit biogenesis"/>
    <property type="evidence" value="ECO:0007669"/>
    <property type="project" value="TreeGrafter"/>
</dbReference>
<dbReference type="InParanoid" id="A0A1Z5JT82"/>
<evidence type="ECO:0000313" key="7">
    <source>
        <dbReference type="EMBL" id="GAX17230.1"/>
    </source>
</evidence>
<feature type="region of interest" description="Disordered" evidence="4">
    <location>
        <begin position="34"/>
        <end position="186"/>
    </location>
</feature>
<dbReference type="GO" id="GO:0042274">
    <property type="term" value="P:ribosomal small subunit biogenesis"/>
    <property type="evidence" value="ECO:0007669"/>
    <property type="project" value="TreeGrafter"/>
</dbReference>
<evidence type="ECO:0008006" key="9">
    <source>
        <dbReference type="Google" id="ProtNLM"/>
    </source>
</evidence>
<dbReference type="Pfam" id="PF04935">
    <property type="entry name" value="SURF6"/>
    <property type="match status" value="1"/>
</dbReference>
<evidence type="ECO:0000313" key="8">
    <source>
        <dbReference type="Proteomes" id="UP000198406"/>
    </source>
</evidence>
<evidence type="ECO:0000256" key="2">
    <source>
        <dbReference type="ARBA" id="ARBA00005904"/>
    </source>
</evidence>
<feature type="compositionally biased region" description="Basic and acidic residues" evidence="4">
    <location>
        <begin position="339"/>
        <end position="348"/>
    </location>
</feature>
<feature type="compositionally biased region" description="Basic and acidic residues" evidence="4">
    <location>
        <begin position="300"/>
        <end position="324"/>
    </location>
</feature>
<evidence type="ECO:0000256" key="1">
    <source>
        <dbReference type="ARBA" id="ARBA00004123"/>
    </source>
</evidence>
<feature type="domain" description="Ribosomal RNA-processing protein 14/surfeit locus protein 6 C-terminal" evidence="5">
    <location>
        <begin position="146"/>
        <end position="325"/>
    </location>
</feature>
<dbReference type="InterPro" id="IPR029188">
    <property type="entry name" value="Rrp14_N"/>
</dbReference>
<dbReference type="GO" id="GO:0003723">
    <property type="term" value="F:RNA binding"/>
    <property type="evidence" value="ECO:0007669"/>
    <property type="project" value="TreeGrafter"/>
</dbReference>
<dbReference type="OrthoDB" id="47608at2759"/>
<feature type="compositionally biased region" description="Basic and acidic residues" evidence="4">
    <location>
        <begin position="150"/>
        <end position="162"/>
    </location>
</feature>
<evidence type="ECO:0000256" key="3">
    <source>
        <dbReference type="ARBA" id="ARBA00023242"/>
    </source>
</evidence>
<gene>
    <name evidence="7" type="ORF">FisN_10Lh084</name>
</gene>
<dbReference type="EMBL" id="BDSP01000114">
    <property type="protein sequence ID" value="GAX17230.1"/>
    <property type="molecule type" value="Genomic_DNA"/>
</dbReference>
<organism evidence="7 8">
    <name type="scientific">Fistulifera solaris</name>
    <name type="common">Oleaginous diatom</name>
    <dbReference type="NCBI Taxonomy" id="1519565"/>
    <lineage>
        <taxon>Eukaryota</taxon>
        <taxon>Sar</taxon>
        <taxon>Stramenopiles</taxon>
        <taxon>Ochrophyta</taxon>
        <taxon>Bacillariophyta</taxon>
        <taxon>Bacillariophyceae</taxon>
        <taxon>Bacillariophycidae</taxon>
        <taxon>Naviculales</taxon>
        <taxon>Naviculaceae</taxon>
        <taxon>Fistulifera</taxon>
    </lineage>
</organism>
<comment type="similarity">
    <text evidence="2">Belongs to the SURF6 family.</text>
</comment>